<organism evidence="1 2">
    <name type="scientific">Cercopithifilaria johnstoni</name>
    <dbReference type="NCBI Taxonomy" id="2874296"/>
    <lineage>
        <taxon>Eukaryota</taxon>
        <taxon>Metazoa</taxon>
        <taxon>Ecdysozoa</taxon>
        <taxon>Nematoda</taxon>
        <taxon>Chromadorea</taxon>
        <taxon>Rhabditida</taxon>
        <taxon>Spirurina</taxon>
        <taxon>Spiruromorpha</taxon>
        <taxon>Filarioidea</taxon>
        <taxon>Onchocercidae</taxon>
        <taxon>Cercopithifilaria</taxon>
    </lineage>
</organism>
<dbReference type="OrthoDB" id="5776278at2759"/>
<gene>
    <name evidence="1" type="ORF">CJOHNSTONI_LOCUS526</name>
</gene>
<protein>
    <submittedName>
        <fullName evidence="1">Uncharacterized protein</fullName>
    </submittedName>
</protein>
<dbReference type="Proteomes" id="UP000746747">
    <property type="component" value="Unassembled WGS sequence"/>
</dbReference>
<dbReference type="EMBL" id="CAKAEH010000129">
    <property type="protein sequence ID" value="CAG9529995.1"/>
    <property type="molecule type" value="Genomic_DNA"/>
</dbReference>
<keyword evidence="2" id="KW-1185">Reference proteome</keyword>
<accession>A0A8J2MHL3</accession>
<dbReference type="AlphaFoldDB" id="A0A8J2MHL3"/>
<reference evidence="1" key="1">
    <citation type="submission" date="2021-09" db="EMBL/GenBank/DDBJ databases">
        <authorList>
            <consortium name="Pathogen Informatics"/>
        </authorList>
    </citation>
    <scope>NUCLEOTIDE SEQUENCE</scope>
</reference>
<sequence length="178" mass="20616">MKYAAIIVLTIAEIQLWSLQNPFSMPTDGRKECLDYQKANGTIKKWDYDECTIDNHCCFSALTIDQSGKFVVEAGGCRDDFQLFLIQHSDIQVHPIDLLPFLGQFSDEKILEYCEFEMCLASATPNNHWRICTCHEDKCNEDGIDEMIRKYMTVKPWETSTLSLKLFDHNIEVIFDVE</sequence>
<name>A0A8J2MHL3_9BILA</name>
<proteinExistence type="predicted"/>
<comment type="caution">
    <text evidence="1">The sequence shown here is derived from an EMBL/GenBank/DDBJ whole genome shotgun (WGS) entry which is preliminary data.</text>
</comment>
<evidence type="ECO:0000313" key="1">
    <source>
        <dbReference type="EMBL" id="CAG9529995.1"/>
    </source>
</evidence>
<evidence type="ECO:0000313" key="2">
    <source>
        <dbReference type="Proteomes" id="UP000746747"/>
    </source>
</evidence>